<feature type="transmembrane region" description="Helical" evidence="7">
    <location>
        <begin position="50"/>
        <end position="68"/>
    </location>
</feature>
<evidence type="ECO:0000256" key="2">
    <source>
        <dbReference type="ARBA" id="ARBA00006679"/>
    </source>
</evidence>
<comment type="subcellular location">
    <subcellularLocation>
        <location evidence="1">Cell membrane</location>
        <topology evidence="1">Multi-pass membrane protein</topology>
    </subcellularLocation>
</comment>
<protein>
    <submittedName>
        <fullName evidence="8">DoxX family protein</fullName>
    </submittedName>
</protein>
<evidence type="ECO:0000256" key="7">
    <source>
        <dbReference type="SAM" id="Phobius"/>
    </source>
</evidence>
<dbReference type="InterPro" id="IPR051907">
    <property type="entry name" value="DoxX-like_oxidoreductase"/>
</dbReference>
<dbReference type="AlphaFoldDB" id="A0A8J4HBS0"/>
<gene>
    <name evidence="8" type="ORF">ENY07_10075</name>
</gene>
<organism evidence="8">
    <name type="scientific">Acidicaldus sp</name>
    <dbReference type="NCBI Taxonomy" id="1872105"/>
    <lineage>
        <taxon>Bacteria</taxon>
        <taxon>Pseudomonadati</taxon>
        <taxon>Pseudomonadota</taxon>
        <taxon>Alphaproteobacteria</taxon>
        <taxon>Acetobacterales</taxon>
        <taxon>Acetobacteraceae</taxon>
        <taxon>Acidicaldus</taxon>
    </lineage>
</organism>
<reference evidence="8" key="1">
    <citation type="journal article" date="2020" name="mSystems">
        <title>Genome- and Community-Level Interaction Insights into Carbon Utilization and Element Cycling Functions of Hydrothermarchaeota in Hydrothermal Sediment.</title>
        <authorList>
            <person name="Zhou Z."/>
            <person name="Liu Y."/>
            <person name="Xu W."/>
            <person name="Pan J."/>
            <person name="Luo Z.H."/>
            <person name="Li M."/>
        </authorList>
    </citation>
    <scope>NUCLEOTIDE SEQUENCE</scope>
    <source>
        <strain evidence="8">SpSt-997</strain>
    </source>
</reference>
<keyword evidence="6 7" id="KW-0472">Membrane</keyword>
<dbReference type="PANTHER" id="PTHR33452">
    <property type="entry name" value="OXIDOREDUCTASE CATD-RELATED"/>
    <property type="match status" value="1"/>
</dbReference>
<dbReference type="InterPro" id="IPR032808">
    <property type="entry name" value="DoxX"/>
</dbReference>
<comment type="similarity">
    <text evidence="2">Belongs to the DoxX family.</text>
</comment>
<comment type="caution">
    <text evidence="8">The sequence shown here is derived from an EMBL/GenBank/DDBJ whole genome shotgun (WGS) entry which is preliminary data.</text>
</comment>
<evidence type="ECO:0000256" key="3">
    <source>
        <dbReference type="ARBA" id="ARBA00022475"/>
    </source>
</evidence>
<feature type="transmembrane region" description="Helical" evidence="7">
    <location>
        <begin position="75"/>
        <end position="97"/>
    </location>
</feature>
<evidence type="ECO:0000256" key="1">
    <source>
        <dbReference type="ARBA" id="ARBA00004651"/>
    </source>
</evidence>
<evidence type="ECO:0000256" key="5">
    <source>
        <dbReference type="ARBA" id="ARBA00022989"/>
    </source>
</evidence>
<keyword evidence="5 7" id="KW-1133">Transmembrane helix</keyword>
<dbReference type="GO" id="GO:0005886">
    <property type="term" value="C:plasma membrane"/>
    <property type="evidence" value="ECO:0007669"/>
    <property type="project" value="UniProtKB-SubCell"/>
</dbReference>
<name>A0A8J4HBS0_9PROT</name>
<evidence type="ECO:0000313" key="8">
    <source>
        <dbReference type="EMBL" id="HGC43549.1"/>
    </source>
</evidence>
<dbReference type="PANTHER" id="PTHR33452:SF1">
    <property type="entry name" value="INNER MEMBRANE PROTEIN YPHA-RELATED"/>
    <property type="match status" value="1"/>
</dbReference>
<evidence type="ECO:0000256" key="6">
    <source>
        <dbReference type="ARBA" id="ARBA00023136"/>
    </source>
</evidence>
<dbReference type="EMBL" id="DTQM01000193">
    <property type="protein sequence ID" value="HGC43549.1"/>
    <property type="molecule type" value="Genomic_DNA"/>
</dbReference>
<keyword evidence="4 7" id="KW-0812">Transmembrane</keyword>
<feature type="transmembrane region" description="Helical" evidence="7">
    <location>
        <begin position="109"/>
        <end position="128"/>
    </location>
</feature>
<proteinExistence type="inferred from homology"/>
<sequence length="146" mass="15216">MFDAKTAPYAALLLRLSLGLLFLAHAGLKYFVFTPAGTEKFFASLGLPGWVGVLIMAVEALGGIALILGFHARIVAILLVPDLLGAIVLVHIHAGFFFTAPGGGWEYPAFWAVALIALALIGDGAYALRPAKLAHAPIAHASIAEG</sequence>
<dbReference type="Pfam" id="PF07681">
    <property type="entry name" value="DoxX"/>
    <property type="match status" value="1"/>
</dbReference>
<evidence type="ECO:0000256" key="4">
    <source>
        <dbReference type="ARBA" id="ARBA00022692"/>
    </source>
</evidence>
<accession>A0A8J4HBS0</accession>
<keyword evidence="3" id="KW-1003">Cell membrane</keyword>